<dbReference type="Proteomes" id="UP001458880">
    <property type="component" value="Unassembled WGS sequence"/>
</dbReference>
<accession>A0AAW1MDD2</accession>
<feature type="region of interest" description="Disordered" evidence="1">
    <location>
        <begin position="1"/>
        <end position="56"/>
    </location>
</feature>
<comment type="caution">
    <text evidence="2">The sequence shown here is derived from an EMBL/GenBank/DDBJ whole genome shotgun (WGS) entry which is preliminary data.</text>
</comment>
<evidence type="ECO:0000256" key="1">
    <source>
        <dbReference type="SAM" id="MobiDB-lite"/>
    </source>
</evidence>
<organism evidence="2 3">
    <name type="scientific">Popillia japonica</name>
    <name type="common">Japanese beetle</name>
    <dbReference type="NCBI Taxonomy" id="7064"/>
    <lineage>
        <taxon>Eukaryota</taxon>
        <taxon>Metazoa</taxon>
        <taxon>Ecdysozoa</taxon>
        <taxon>Arthropoda</taxon>
        <taxon>Hexapoda</taxon>
        <taxon>Insecta</taxon>
        <taxon>Pterygota</taxon>
        <taxon>Neoptera</taxon>
        <taxon>Endopterygota</taxon>
        <taxon>Coleoptera</taxon>
        <taxon>Polyphaga</taxon>
        <taxon>Scarabaeiformia</taxon>
        <taxon>Scarabaeidae</taxon>
        <taxon>Rutelinae</taxon>
        <taxon>Popillia</taxon>
    </lineage>
</organism>
<proteinExistence type="predicted"/>
<evidence type="ECO:0000313" key="2">
    <source>
        <dbReference type="EMBL" id="KAK9744258.1"/>
    </source>
</evidence>
<keyword evidence="3" id="KW-1185">Reference proteome</keyword>
<evidence type="ECO:0000313" key="3">
    <source>
        <dbReference type="Proteomes" id="UP001458880"/>
    </source>
</evidence>
<reference evidence="2 3" key="1">
    <citation type="journal article" date="2024" name="BMC Genomics">
        <title>De novo assembly and annotation of Popillia japonica's genome with initial clues to its potential as an invasive pest.</title>
        <authorList>
            <person name="Cucini C."/>
            <person name="Boschi S."/>
            <person name="Funari R."/>
            <person name="Cardaioli E."/>
            <person name="Iannotti N."/>
            <person name="Marturano G."/>
            <person name="Paoli F."/>
            <person name="Bruttini M."/>
            <person name="Carapelli A."/>
            <person name="Frati F."/>
            <person name="Nardi F."/>
        </authorList>
    </citation>
    <scope>NUCLEOTIDE SEQUENCE [LARGE SCALE GENOMIC DNA]</scope>
    <source>
        <strain evidence="2">DMR45628</strain>
    </source>
</reference>
<gene>
    <name evidence="2" type="ORF">QE152_g7924</name>
</gene>
<feature type="compositionally biased region" description="Polar residues" evidence="1">
    <location>
        <begin position="22"/>
        <end position="40"/>
    </location>
</feature>
<sequence>MLMGAGPGQHPSLGHRHDKSPARQSNSPFLGASTGPSQIGCTGDVDAEEEEEQSRYYVRLHSPSCLDQRAMMG</sequence>
<dbReference type="EMBL" id="JASPKY010000060">
    <property type="protein sequence ID" value="KAK9744258.1"/>
    <property type="molecule type" value="Genomic_DNA"/>
</dbReference>
<protein>
    <submittedName>
        <fullName evidence="2">Uncharacterized protein</fullName>
    </submittedName>
</protein>
<name>A0AAW1MDD2_POPJA</name>
<dbReference type="AlphaFoldDB" id="A0AAW1MDD2"/>